<comment type="similarity">
    <text evidence="1">Belongs to the N(4)/N(6)-methyltransferase family.</text>
</comment>
<evidence type="ECO:0000256" key="1">
    <source>
        <dbReference type="ARBA" id="ARBA00006594"/>
    </source>
</evidence>
<dbReference type="PANTHER" id="PTHR13370:SF3">
    <property type="entry name" value="TRNA (GUANINE(10)-N2)-METHYLTRANSFERASE HOMOLOG"/>
    <property type="match status" value="1"/>
</dbReference>
<dbReference type="Gene3D" id="3.40.50.150">
    <property type="entry name" value="Vaccinia Virus protein VP39"/>
    <property type="match status" value="1"/>
</dbReference>
<dbReference type="InterPro" id="IPR029063">
    <property type="entry name" value="SAM-dependent_MTases_sf"/>
</dbReference>
<dbReference type="PANTHER" id="PTHR13370">
    <property type="entry name" value="RNA METHYLASE-RELATED"/>
    <property type="match status" value="1"/>
</dbReference>
<dbReference type="SUPFAM" id="SSF53335">
    <property type="entry name" value="S-adenosyl-L-methionine-dependent methyltransferases"/>
    <property type="match status" value="1"/>
</dbReference>
<keyword evidence="2" id="KW-0489">Methyltransferase</keyword>
<protein>
    <recommendedName>
        <fullName evidence="4">DNA methylase N-4/N-6 domain-containing protein</fullName>
    </recommendedName>
</protein>
<sequence length="224" mass="25115">MAKLDPIIDAIGVEPYFRDDAVVIYHADCRDILPRIPKVDLVLTDPPYNSGLDYGDGTDDARPDYWEWLAVPINHCLRLADRVLIKHSSLKVAEFQSVWPSRILVWYKPFSSGFPLRGVATHWEPIHWLQGEAAAWSKDVFVSPAGNSHQEATSGHPAQMPEVLAKHWIATFASEGETILDPFMGSGTTLRAAKDLGRYAIGIEIEEKYCEIAKRRMAQTVMAL</sequence>
<name>A0A0F8YFX5_9ZZZZ</name>
<dbReference type="InterPro" id="IPR002941">
    <property type="entry name" value="DNA_methylase_N4/N6"/>
</dbReference>
<dbReference type="GO" id="GO:0003677">
    <property type="term" value="F:DNA binding"/>
    <property type="evidence" value="ECO:0007669"/>
    <property type="project" value="InterPro"/>
</dbReference>
<dbReference type="PRINTS" id="PR00508">
    <property type="entry name" value="S21N4MTFRASE"/>
</dbReference>
<dbReference type="GO" id="GO:0009007">
    <property type="term" value="F:site-specific DNA-methyltransferase (adenine-specific) activity"/>
    <property type="evidence" value="ECO:0007669"/>
    <property type="project" value="TreeGrafter"/>
</dbReference>
<dbReference type="GO" id="GO:0008170">
    <property type="term" value="F:N-methyltransferase activity"/>
    <property type="evidence" value="ECO:0007669"/>
    <property type="project" value="InterPro"/>
</dbReference>
<proteinExistence type="inferred from homology"/>
<dbReference type="GO" id="GO:0005737">
    <property type="term" value="C:cytoplasm"/>
    <property type="evidence" value="ECO:0007669"/>
    <property type="project" value="TreeGrafter"/>
</dbReference>
<feature type="domain" description="DNA methylase N-4/N-6" evidence="4">
    <location>
        <begin position="39"/>
        <end position="214"/>
    </location>
</feature>
<dbReference type="AlphaFoldDB" id="A0A0F8YFX5"/>
<dbReference type="Pfam" id="PF01555">
    <property type="entry name" value="N6_N4_Mtase"/>
    <property type="match status" value="1"/>
</dbReference>
<dbReference type="PROSITE" id="PS00092">
    <property type="entry name" value="N6_MTASE"/>
    <property type="match status" value="1"/>
</dbReference>
<comment type="caution">
    <text evidence="5">The sequence shown here is derived from an EMBL/GenBank/DDBJ whole genome shotgun (WGS) entry which is preliminary data.</text>
</comment>
<dbReference type="InterPro" id="IPR002052">
    <property type="entry name" value="DNA_methylase_N6_adenine_CS"/>
</dbReference>
<organism evidence="5">
    <name type="scientific">marine sediment metagenome</name>
    <dbReference type="NCBI Taxonomy" id="412755"/>
    <lineage>
        <taxon>unclassified sequences</taxon>
        <taxon>metagenomes</taxon>
        <taxon>ecological metagenomes</taxon>
    </lineage>
</organism>
<dbReference type="GO" id="GO:0032259">
    <property type="term" value="P:methylation"/>
    <property type="evidence" value="ECO:0007669"/>
    <property type="project" value="UniProtKB-KW"/>
</dbReference>
<evidence type="ECO:0000256" key="3">
    <source>
        <dbReference type="ARBA" id="ARBA00022679"/>
    </source>
</evidence>
<evidence type="ECO:0000256" key="2">
    <source>
        <dbReference type="ARBA" id="ARBA00022603"/>
    </source>
</evidence>
<evidence type="ECO:0000259" key="4">
    <source>
        <dbReference type="Pfam" id="PF01555"/>
    </source>
</evidence>
<dbReference type="InterPro" id="IPR001091">
    <property type="entry name" value="RM_Methyltransferase"/>
</dbReference>
<gene>
    <name evidence="5" type="ORF">LCGC14_2824280</name>
</gene>
<accession>A0A0F8YFX5</accession>
<keyword evidence="3" id="KW-0808">Transferase</keyword>
<dbReference type="EMBL" id="LAZR01053617">
    <property type="protein sequence ID" value="KKK80358.1"/>
    <property type="molecule type" value="Genomic_DNA"/>
</dbReference>
<reference evidence="5" key="1">
    <citation type="journal article" date="2015" name="Nature">
        <title>Complex archaea that bridge the gap between prokaryotes and eukaryotes.</title>
        <authorList>
            <person name="Spang A."/>
            <person name="Saw J.H."/>
            <person name="Jorgensen S.L."/>
            <person name="Zaremba-Niedzwiedzka K."/>
            <person name="Martijn J."/>
            <person name="Lind A.E."/>
            <person name="van Eijk R."/>
            <person name="Schleper C."/>
            <person name="Guy L."/>
            <person name="Ettema T.J."/>
        </authorList>
    </citation>
    <scope>NUCLEOTIDE SEQUENCE</scope>
</reference>
<evidence type="ECO:0000313" key="5">
    <source>
        <dbReference type="EMBL" id="KKK80358.1"/>
    </source>
</evidence>